<keyword evidence="3" id="KW-1185">Reference proteome</keyword>
<evidence type="ECO:0000256" key="1">
    <source>
        <dbReference type="SAM" id="Phobius"/>
    </source>
</evidence>
<feature type="transmembrane region" description="Helical" evidence="1">
    <location>
        <begin position="145"/>
        <end position="169"/>
    </location>
</feature>
<name>A0A841AKU3_9MICO</name>
<reference evidence="2 3" key="1">
    <citation type="submission" date="2020-08" db="EMBL/GenBank/DDBJ databases">
        <title>Sequencing the genomes of 1000 actinobacteria strains.</title>
        <authorList>
            <person name="Klenk H.-P."/>
        </authorList>
    </citation>
    <scope>NUCLEOTIDE SEQUENCE [LARGE SCALE GENOMIC DNA]</scope>
    <source>
        <strain evidence="2 3">DSM 105784</strain>
    </source>
</reference>
<feature type="transmembrane region" description="Helical" evidence="1">
    <location>
        <begin position="68"/>
        <end position="90"/>
    </location>
</feature>
<accession>A0A841AKU3</accession>
<dbReference type="RefSeq" id="WP_184233596.1">
    <property type="nucleotide sequence ID" value="NZ_JACHMJ010000001.1"/>
</dbReference>
<gene>
    <name evidence="2" type="ORF">HD599_000649</name>
</gene>
<comment type="caution">
    <text evidence="2">The sequence shown here is derived from an EMBL/GenBank/DDBJ whole genome shotgun (WGS) entry which is preliminary data.</text>
</comment>
<keyword evidence="1" id="KW-1133">Transmembrane helix</keyword>
<dbReference type="EMBL" id="JACHMJ010000001">
    <property type="protein sequence ID" value="MBB5842326.1"/>
    <property type="molecule type" value="Genomic_DNA"/>
</dbReference>
<evidence type="ECO:0000313" key="3">
    <source>
        <dbReference type="Proteomes" id="UP000536685"/>
    </source>
</evidence>
<sequence length="183" mass="18920">MSDQRPRPQYGEYASVDEQIAAGGIPVEAGPVVSPSPSYSPVSDQGLVAPDPATRVAGASPAPKQWDFALSVTLLIFGAYTVGSSFAGLLDFSAVLREVYAQAGYGEYTSDGLADSIGIAILVSQSVLYLATLVLTVLRIRAKRVAFFVPLVGGAVAGILMLALVLVAMTADPALAAWVTSQS</sequence>
<keyword evidence="1" id="KW-0812">Transmembrane</keyword>
<proteinExistence type="predicted"/>
<dbReference type="Proteomes" id="UP000536685">
    <property type="component" value="Unassembled WGS sequence"/>
</dbReference>
<evidence type="ECO:0000313" key="2">
    <source>
        <dbReference type="EMBL" id="MBB5842326.1"/>
    </source>
</evidence>
<dbReference type="InterPro" id="IPR046231">
    <property type="entry name" value="DUF6264"/>
</dbReference>
<keyword evidence="1" id="KW-0472">Membrane</keyword>
<organism evidence="2 3">
    <name type="scientific">Conyzicola lurida</name>
    <dbReference type="NCBI Taxonomy" id="1172621"/>
    <lineage>
        <taxon>Bacteria</taxon>
        <taxon>Bacillati</taxon>
        <taxon>Actinomycetota</taxon>
        <taxon>Actinomycetes</taxon>
        <taxon>Micrococcales</taxon>
        <taxon>Microbacteriaceae</taxon>
        <taxon>Conyzicola</taxon>
    </lineage>
</organism>
<dbReference type="Pfam" id="PF19779">
    <property type="entry name" value="DUF6264"/>
    <property type="match status" value="1"/>
</dbReference>
<protein>
    <submittedName>
        <fullName evidence="2">Uncharacterized protein</fullName>
    </submittedName>
</protein>
<feature type="transmembrane region" description="Helical" evidence="1">
    <location>
        <begin position="117"/>
        <end position="138"/>
    </location>
</feature>
<dbReference type="AlphaFoldDB" id="A0A841AKU3"/>